<dbReference type="EMBL" id="JAKLTN010000002">
    <property type="protein sequence ID" value="MCG2577925.1"/>
    <property type="molecule type" value="Genomic_DNA"/>
</dbReference>
<dbReference type="Gene3D" id="3.40.50.1820">
    <property type="entry name" value="alpha/beta hydrolase"/>
    <property type="match status" value="1"/>
</dbReference>
<dbReference type="Proteomes" id="UP001165384">
    <property type="component" value="Unassembled WGS sequence"/>
</dbReference>
<dbReference type="GO" id="GO:0016787">
    <property type="term" value="F:hydrolase activity"/>
    <property type="evidence" value="ECO:0007669"/>
    <property type="project" value="UniProtKB-KW"/>
</dbReference>
<organism evidence="2 3">
    <name type="scientific">Dechloromonas hankyongensis</name>
    <dbReference type="NCBI Taxonomy" id="2908002"/>
    <lineage>
        <taxon>Bacteria</taxon>
        <taxon>Pseudomonadati</taxon>
        <taxon>Pseudomonadota</taxon>
        <taxon>Betaproteobacteria</taxon>
        <taxon>Rhodocyclales</taxon>
        <taxon>Azonexaceae</taxon>
        <taxon>Dechloromonas</taxon>
    </lineage>
</organism>
<dbReference type="Pfam" id="PF00561">
    <property type="entry name" value="Abhydrolase_1"/>
    <property type="match status" value="1"/>
</dbReference>
<evidence type="ECO:0000259" key="1">
    <source>
        <dbReference type="Pfam" id="PF00561"/>
    </source>
</evidence>
<feature type="domain" description="AB hydrolase-1" evidence="1">
    <location>
        <begin position="61"/>
        <end position="301"/>
    </location>
</feature>
<gene>
    <name evidence="2" type="ORF">LZ012_13090</name>
</gene>
<comment type="caution">
    <text evidence="2">The sequence shown here is derived from an EMBL/GenBank/DDBJ whole genome shotgun (WGS) entry which is preliminary data.</text>
</comment>
<dbReference type="SUPFAM" id="SSF53474">
    <property type="entry name" value="alpha/beta-Hydrolases"/>
    <property type="match status" value="1"/>
</dbReference>
<proteinExistence type="predicted"/>
<accession>A0ABS9K4C3</accession>
<reference evidence="2" key="1">
    <citation type="submission" date="2022-01" db="EMBL/GenBank/DDBJ databases">
        <authorList>
            <person name="Jo J.-H."/>
            <person name="Im W.-T."/>
        </authorList>
    </citation>
    <scope>NUCLEOTIDE SEQUENCE</scope>
    <source>
        <strain evidence="2">XY25</strain>
    </source>
</reference>
<evidence type="ECO:0000313" key="3">
    <source>
        <dbReference type="Proteomes" id="UP001165384"/>
    </source>
</evidence>
<dbReference type="InterPro" id="IPR000639">
    <property type="entry name" value="Epox_hydrolase-like"/>
</dbReference>
<sequence length="350" mass="38394">MENTSPDTRVKAGLLLAAALSLTALWVRRRAKKAEQKFPPAGKFVQIDGVRLHYIEHGTGPAVLLLHGNGAQAMDFVGCGLVEQLASRYRVIAIDRPGFGYSARPRDRLWTPKAQATLMRRACAELGVQEPIVLGHSFGTQVALALALEAPEWVRGLVLISGYYFPTFRLDAWLFSPPAIPVIGDVMRYTVSPLLGKMLLPLMLRRIFSPKVVEPGFLQHVPPPLTLRPWQLKASAEDGIFMIPAAIAMSRHYREISVPVEIFAGEDDKYVKADQQAARLHHQIEQSRLHLLPGEGHMLHYGKSRGIAGAVGAIVATEEVVQSIAEKMQLIGENRSEGEAAEPVAARSAN</sequence>
<dbReference type="InterPro" id="IPR050266">
    <property type="entry name" value="AB_hydrolase_sf"/>
</dbReference>
<keyword evidence="2" id="KW-0378">Hydrolase</keyword>
<dbReference type="PANTHER" id="PTHR43798">
    <property type="entry name" value="MONOACYLGLYCEROL LIPASE"/>
    <property type="match status" value="1"/>
</dbReference>
<protein>
    <submittedName>
        <fullName evidence="2">Alpha/beta hydrolase</fullName>
    </submittedName>
</protein>
<name>A0ABS9K4C3_9RHOO</name>
<dbReference type="RefSeq" id="WP_275711254.1">
    <property type="nucleotide sequence ID" value="NZ_JAKLTN010000002.1"/>
</dbReference>
<keyword evidence="3" id="KW-1185">Reference proteome</keyword>
<evidence type="ECO:0000313" key="2">
    <source>
        <dbReference type="EMBL" id="MCG2577925.1"/>
    </source>
</evidence>
<dbReference type="PRINTS" id="PR00111">
    <property type="entry name" value="ABHYDROLASE"/>
</dbReference>
<dbReference type="PRINTS" id="PR00412">
    <property type="entry name" value="EPOXHYDRLASE"/>
</dbReference>
<dbReference type="InterPro" id="IPR029058">
    <property type="entry name" value="AB_hydrolase_fold"/>
</dbReference>
<dbReference type="InterPro" id="IPR000073">
    <property type="entry name" value="AB_hydrolase_1"/>
</dbReference>